<comment type="caution">
    <text evidence="2">The sequence shown here is derived from an EMBL/GenBank/DDBJ whole genome shotgun (WGS) entry which is preliminary data.</text>
</comment>
<name>A0AAD5VCK6_9APHY</name>
<feature type="compositionally biased region" description="Pro residues" evidence="1">
    <location>
        <begin position="115"/>
        <end position="127"/>
    </location>
</feature>
<accession>A0AAD5VCK6</accession>
<proteinExistence type="predicted"/>
<sequence length="394" mass="43029">MKGETKTQARTGVAIPRPATTTTTPGPPSNSRHPKTPDPIPAFANTGGLGTSILGSFDLFMTTQVPDEHRGGRRARHRNAMAYSIQVAETSPGKSPHPPPARPQPIQIPSASPQPMIPPSIDTPPHPTSTSPSPLPLSGSTTSTFIPRTLRRKPRRAILRQRSSCSLCRKGISLSIYDSGHRRHHHRDSASVDQPSFISLPHHQPNNQKPEDLAPQTRSLDLDRNDLNSNLYHHHRLPLPLPFRITNSNAYHVNNVNVNANANEVPLGHPTRPLYTAIRKGMSRPSSPPPPLELEGGRRSLNIPAPSVSPTSAGFSLSGEVELRLALAKARRMESSEDGHSAGVFAMDPAVAHEDVHGDERKKNSNSVRGRVVKFGRGLKELVKWRPRSPPPER</sequence>
<reference evidence="2" key="1">
    <citation type="submission" date="2022-07" db="EMBL/GenBank/DDBJ databases">
        <title>Genome Sequence of Physisporinus lineatus.</title>
        <authorList>
            <person name="Buettner E."/>
        </authorList>
    </citation>
    <scope>NUCLEOTIDE SEQUENCE</scope>
    <source>
        <strain evidence="2">VT162</strain>
    </source>
</reference>
<dbReference type="Proteomes" id="UP001212997">
    <property type="component" value="Unassembled WGS sequence"/>
</dbReference>
<evidence type="ECO:0000313" key="2">
    <source>
        <dbReference type="EMBL" id="KAJ3490868.1"/>
    </source>
</evidence>
<evidence type="ECO:0000313" key="3">
    <source>
        <dbReference type="Proteomes" id="UP001212997"/>
    </source>
</evidence>
<protein>
    <submittedName>
        <fullName evidence="2">Uncharacterized protein</fullName>
    </submittedName>
</protein>
<feature type="region of interest" description="Disordered" evidence="1">
    <location>
        <begin position="89"/>
        <end position="155"/>
    </location>
</feature>
<feature type="region of interest" description="Disordered" evidence="1">
    <location>
        <begin position="1"/>
        <end position="47"/>
    </location>
</feature>
<dbReference type="EMBL" id="JANAWD010000021">
    <property type="protein sequence ID" value="KAJ3490868.1"/>
    <property type="molecule type" value="Genomic_DNA"/>
</dbReference>
<gene>
    <name evidence="2" type="ORF">NLI96_g1131</name>
</gene>
<organism evidence="2 3">
    <name type="scientific">Meripilus lineatus</name>
    <dbReference type="NCBI Taxonomy" id="2056292"/>
    <lineage>
        <taxon>Eukaryota</taxon>
        <taxon>Fungi</taxon>
        <taxon>Dikarya</taxon>
        <taxon>Basidiomycota</taxon>
        <taxon>Agaricomycotina</taxon>
        <taxon>Agaricomycetes</taxon>
        <taxon>Polyporales</taxon>
        <taxon>Meripilaceae</taxon>
        <taxon>Meripilus</taxon>
    </lineage>
</organism>
<feature type="compositionally biased region" description="Low complexity" evidence="1">
    <location>
        <begin position="128"/>
        <end position="144"/>
    </location>
</feature>
<dbReference type="AlphaFoldDB" id="A0AAD5VCK6"/>
<keyword evidence="3" id="KW-1185">Reference proteome</keyword>
<feature type="compositionally biased region" description="Low complexity" evidence="1">
    <location>
        <begin position="104"/>
        <end position="114"/>
    </location>
</feature>
<feature type="region of interest" description="Disordered" evidence="1">
    <location>
        <begin position="179"/>
        <end position="214"/>
    </location>
</feature>
<evidence type="ECO:0000256" key="1">
    <source>
        <dbReference type="SAM" id="MobiDB-lite"/>
    </source>
</evidence>